<dbReference type="SUPFAM" id="SSF56300">
    <property type="entry name" value="Metallo-dependent phosphatases"/>
    <property type="match status" value="1"/>
</dbReference>
<sequence>MTNWYTADPHFGHENVIKFCNRPFRSANHMDAVLMQNLWAMVGPKDALWIIGDFAHGPKAKDNEWLTKLFDKLPGGERHLVVGNHDLEPTQALPWTSVSHLSEVRDGPQRQAHTLCHYPMITWNHARRDALQIFGHVHQNWKGSRNSVNAGVDVWDFMPVRFEDVARRAKTLPVNKHWADVEHNAKEF</sequence>
<name>A0A2M8W4W0_9RHOB</name>
<organism evidence="1 2">
    <name type="scientific">Yoonia maricola</name>
    <dbReference type="NCBI Taxonomy" id="420999"/>
    <lineage>
        <taxon>Bacteria</taxon>
        <taxon>Pseudomonadati</taxon>
        <taxon>Pseudomonadota</taxon>
        <taxon>Alphaproteobacteria</taxon>
        <taxon>Rhodobacterales</taxon>
        <taxon>Paracoccaceae</taxon>
        <taxon>Yoonia</taxon>
    </lineage>
</organism>
<dbReference type="Gene3D" id="3.60.21.10">
    <property type="match status" value="1"/>
</dbReference>
<keyword evidence="2" id="KW-1185">Reference proteome</keyword>
<reference evidence="1 2" key="1">
    <citation type="submission" date="2017-11" db="EMBL/GenBank/DDBJ databases">
        <title>Genomic Encyclopedia of Archaeal and Bacterial Type Strains, Phase II (KMG-II): From Individual Species to Whole Genera.</title>
        <authorList>
            <person name="Goeker M."/>
        </authorList>
    </citation>
    <scope>NUCLEOTIDE SEQUENCE [LARGE SCALE GENOMIC DNA]</scope>
    <source>
        <strain evidence="1 2">DSM 29128</strain>
    </source>
</reference>
<evidence type="ECO:0000313" key="2">
    <source>
        <dbReference type="Proteomes" id="UP000228531"/>
    </source>
</evidence>
<accession>A0A2M8W4W0</accession>
<evidence type="ECO:0000313" key="1">
    <source>
        <dbReference type="EMBL" id="PJI85967.1"/>
    </source>
</evidence>
<gene>
    <name evidence="1" type="ORF">BC777_2321</name>
</gene>
<dbReference type="InterPro" id="IPR029052">
    <property type="entry name" value="Metallo-depent_PP-like"/>
</dbReference>
<dbReference type="Proteomes" id="UP000228531">
    <property type="component" value="Unassembled WGS sequence"/>
</dbReference>
<dbReference type="RefSeq" id="WP_100368824.1">
    <property type="nucleotide sequence ID" value="NZ_PGTY01000002.1"/>
</dbReference>
<dbReference type="AlphaFoldDB" id="A0A2M8W4W0"/>
<protein>
    <submittedName>
        <fullName evidence="1">Calcineurin-like phosphoesterase family protein</fullName>
    </submittedName>
</protein>
<dbReference type="OrthoDB" id="5380073at2"/>
<comment type="caution">
    <text evidence="1">The sequence shown here is derived from an EMBL/GenBank/DDBJ whole genome shotgun (WGS) entry which is preliminary data.</text>
</comment>
<dbReference type="EMBL" id="PGTY01000002">
    <property type="protein sequence ID" value="PJI85967.1"/>
    <property type="molecule type" value="Genomic_DNA"/>
</dbReference>
<proteinExistence type="predicted"/>